<evidence type="ECO:0000259" key="2">
    <source>
        <dbReference type="Pfam" id="PF03781"/>
    </source>
</evidence>
<dbReference type="InterPro" id="IPR005532">
    <property type="entry name" value="SUMF_dom"/>
</dbReference>
<dbReference type="EMBL" id="AKFT01000226">
    <property type="protein sequence ID" value="EJF35696.1"/>
    <property type="molecule type" value="Genomic_DNA"/>
</dbReference>
<proteinExistence type="predicted"/>
<reference evidence="3 4" key="1">
    <citation type="submission" date="2012-05" db="EMBL/GenBank/DDBJ databases">
        <authorList>
            <person name="Harkins D.M."/>
            <person name="Madupu R."/>
            <person name="Durkin A.S."/>
            <person name="Torralba M."/>
            <person name="Methe B."/>
            <person name="Sutton G.G."/>
            <person name="Nelson K.E."/>
        </authorList>
    </citation>
    <scope>NUCLEOTIDE SEQUENCE [LARGE SCALE GENOMIC DNA]</scope>
    <source>
        <strain evidence="3 4">F0489</strain>
    </source>
</reference>
<dbReference type="eggNOG" id="COG1262">
    <property type="taxonomic scope" value="Bacteria"/>
</dbReference>
<organism evidence="3 4">
    <name type="scientific">Actinomyces massiliensis F0489</name>
    <dbReference type="NCBI Taxonomy" id="1125718"/>
    <lineage>
        <taxon>Bacteria</taxon>
        <taxon>Bacillati</taxon>
        <taxon>Actinomycetota</taxon>
        <taxon>Actinomycetes</taxon>
        <taxon>Actinomycetales</taxon>
        <taxon>Actinomycetaceae</taxon>
        <taxon>Actinomyces</taxon>
    </lineage>
</organism>
<dbReference type="Proteomes" id="UP000002941">
    <property type="component" value="Unassembled WGS sequence"/>
</dbReference>
<dbReference type="AlphaFoldDB" id="J0WGP0"/>
<dbReference type="PATRIC" id="fig|1125718.3.peg.2889"/>
<evidence type="ECO:0000313" key="4">
    <source>
        <dbReference type="Proteomes" id="UP000002941"/>
    </source>
</evidence>
<dbReference type="InterPro" id="IPR042095">
    <property type="entry name" value="SUMF_sf"/>
</dbReference>
<dbReference type="InterPro" id="IPR051043">
    <property type="entry name" value="Sulfatase_Mod_Factor_Kinase"/>
</dbReference>
<name>J0WGP0_9ACTO</name>
<dbReference type="PANTHER" id="PTHR23150:SF19">
    <property type="entry name" value="FORMYLGLYCINE-GENERATING ENZYME"/>
    <property type="match status" value="1"/>
</dbReference>
<gene>
    <name evidence="3" type="ORF">HMPREF1318_1235</name>
</gene>
<evidence type="ECO:0000313" key="3">
    <source>
        <dbReference type="EMBL" id="EJF35696.1"/>
    </source>
</evidence>
<dbReference type="InterPro" id="IPR016187">
    <property type="entry name" value="CTDL_fold"/>
</dbReference>
<dbReference type="Pfam" id="PF03781">
    <property type="entry name" value="FGE-sulfatase"/>
    <property type="match status" value="1"/>
</dbReference>
<protein>
    <submittedName>
        <fullName evidence="3">Formylglycine-generating sulfatase enzyme</fullName>
    </submittedName>
</protein>
<dbReference type="GO" id="GO:0120147">
    <property type="term" value="F:formylglycine-generating oxidase activity"/>
    <property type="evidence" value="ECO:0007669"/>
    <property type="project" value="TreeGrafter"/>
</dbReference>
<keyword evidence="4" id="KW-1185">Reference proteome</keyword>
<evidence type="ECO:0000256" key="1">
    <source>
        <dbReference type="SAM" id="MobiDB-lite"/>
    </source>
</evidence>
<comment type="caution">
    <text evidence="3">The sequence shown here is derived from an EMBL/GenBank/DDBJ whole genome shotgun (WGS) entry which is preliminary data.</text>
</comment>
<feature type="domain" description="Sulfatase-modifying factor enzyme-like" evidence="2">
    <location>
        <begin position="2"/>
        <end position="151"/>
    </location>
</feature>
<dbReference type="SUPFAM" id="SSF56436">
    <property type="entry name" value="C-type lectin-like"/>
    <property type="match status" value="1"/>
</dbReference>
<feature type="region of interest" description="Disordered" evidence="1">
    <location>
        <begin position="153"/>
        <end position="173"/>
    </location>
</feature>
<dbReference type="Gene3D" id="3.90.1580.10">
    <property type="entry name" value="paralog of FGE (formylglycine-generating enzyme)"/>
    <property type="match status" value="1"/>
</dbReference>
<accession>J0WGP0</accession>
<sequence>MTWLEAVDLCNRLSSAHGLQSAYDINDRWVRWDVRADGFRLPTEAEWEYACRAGTAGPHYGDLQETAWTSLDGIDGPQPVRRKQPNAFGLYDTLGNVWEWCWDYLDPARYGDYRVFRGGSWADPPWSVRASTRRGSAPDAVVEGTGLRLARGAVGTDGPEGSEAAQGWSATQDRARASISGPLPAGWTPLRELAVR</sequence>
<dbReference type="PANTHER" id="PTHR23150">
    <property type="entry name" value="SULFATASE MODIFYING FACTOR 1, 2"/>
    <property type="match status" value="1"/>
</dbReference>